<reference evidence="2" key="1">
    <citation type="journal article" date="2020" name="Stud. Mycol.">
        <title>101 Dothideomycetes genomes: a test case for predicting lifestyles and emergence of pathogens.</title>
        <authorList>
            <person name="Haridas S."/>
            <person name="Albert R."/>
            <person name="Binder M."/>
            <person name="Bloem J."/>
            <person name="Labutti K."/>
            <person name="Salamov A."/>
            <person name="Andreopoulos B."/>
            <person name="Baker S."/>
            <person name="Barry K."/>
            <person name="Bills G."/>
            <person name="Bluhm B."/>
            <person name="Cannon C."/>
            <person name="Castanera R."/>
            <person name="Culley D."/>
            <person name="Daum C."/>
            <person name="Ezra D."/>
            <person name="Gonzalez J."/>
            <person name="Henrissat B."/>
            <person name="Kuo A."/>
            <person name="Liang C."/>
            <person name="Lipzen A."/>
            <person name="Lutzoni F."/>
            <person name="Magnuson J."/>
            <person name="Mondo S."/>
            <person name="Nolan M."/>
            <person name="Ohm R."/>
            <person name="Pangilinan J."/>
            <person name="Park H.-J."/>
            <person name="Ramirez L."/>
            <person name="Alfaro M."/>
            <person name="Sun H."/>
            <person name="Tritt A."/>
            <person name="Yoshinaga Y."/>
            <person name="Zwiers L.-H."/>
            <person name="Turgeon B."/>
            <person name="Goodwin S."/>
            <person name="Spatafora J."/>
            <person name="Crous P."/>
            <person name="Grigoriev I."/>
        </authorList>
    </citation>
    <scope>NUCLEOTIDE SEQUENCE</scope>
    <source>
        <strain evidence="2">CBS 379.55</strain>
    </source>
</reference>
<sequence length="261" mass="29580">MTTIALDDLQPGTGTTLRRRADSRQQDANTDTSSVPTNRSDALSTAPPQDSPSFQPTNFYWISWHGLLPPYNIEVFDLTSDISTPFTGFTESFQNEVQRIRKDHTSTPFFTAHPDNRFCTRYGIRDSQGDIIAQWQHPWITTGKTVFSFPEGSPYCSHPVHLAHDNMLKNLLALRTESFSYNSAKFVWTIDSRWHAHRMSLYRVWGSGPGQKRIEVGRWAQKWGLRPEGILVVDEREVSGLVACLTLLALMKKKRHEGGGG</sequence>
<gene>
    <name evidence="2" type="ORF">EI97DRAFT_218000</name>
</gene>
<feature type="compositionally biased region" description="Polar residues" evidence="1">
    <location>
        <begin position="26"/>
        <end position="51"/>
    </location>
</feature>
<keyword evidence="3" id="KW-1185">Reference proteome</keyword>
<dbReference type="AlphaFoldDB" id="A0A6A6JR68"/>
<evidence type="ECO:0000256" key="1">
    <source>
        <dbReference type="SAM" id="MobiDB-lite"/>
    </source>
</evidence>
<dbReference type="GeneID" id="54547019"/>
<accession>A0A6A6JR68</accession>
<organism evidence="2 3">
    <name type="scientific">Westerdykella ornata</name>
    <dbReference type="NCBI Taxonomy" id="318751"/>
    <lineage>
        <taxon>Eukaryota</taxon>
        <taxon>Fungi</taxon>
        <taxon>Dikarya</taxon>
        <taxon>Ascomycota</taxon>
        <taxon>Pezizomycotina</taxon>
        <taxon>Dothideomycetes</taxon>
        <taxon>Pleosporomycetidae</taxon>
        <taxon>Pleosporales</taxon>
        <taxon>Sporormiaceae</taxon>
        <taxon>Westerdykella</taxon>
    </lineage>
</organism>
<dbReference type="EMBL" id="ML986487">
    <property type="protein sequence ID" value="KAF2278744.1"/>
    <property type="molecule type" value="Genomic_DNA"/>
</dbReference>
<protein>
    <submittedName>
        <fullName evidence="2">Uncharacterized protein</fullName>
    </submittedName>
</protein>
<dbReference type="RefSeq" id="XP_033656283.1">
    <property type="nucleotide sequence ID" value="XM_033793844.1"/>
</dbReference>
<dbReference type="OrthoDB" id="21214at2759"/>
<evidence type="ECO:0000313" key="2">
    <source>
        <dbReference type="EMBL" id="KAF2278744.1"/>
    </source>
</evidence>
<proteinExistence type="predicted"/>
<dbReference type="Proteomes" id="UP000800097">
    <property type="component" value="Unassembled WGS sequence"/>
</dbReference>
<evidence type="ECO:0000313" key="3">
    <source>
        <dbReference type="Proteomes" id="UP000800097"/>
    </source>
</evidence>
<name>A0A6A6JR68_WESOR</name>
<feature type="region of interest" description="Disordered" evidence="1">
    <location>
        <begin position="1"/>
        <end position="51"/>
    </location>
</feature>